<keyword evidence="2" id="KW-1185">Reference proteome</keyword>
<name>A0A8J5WQV9_ZIZPA</name>
<dbReference type="Proteomes" id="UP000729402">
    <property type="component" value="Unassembled WGS sequence"/>
</dbReference>
<accession>A0A8J5WQV9</accession>
<dbReference type="EMBL" id="JAAALK010000080">
    <property type="protein sequence ID" value="KAG8093047.1"/>
    <property type="molecule type" value="Genomic_DNA"/>
</dbReference>
<evidence type="ECO:0000313" key="2">
    <source>
        <dbReference type="Proteomes" id="UP000729402"/>
    </source>
</evidence>
<dbReference type="AlphaFoldDB" id="A0A8J5WQV9"/>
<comment type="caution">
    <text evidence="1">The sequence shown here is derived from an EMBL/GenBank/DDBJ whole genome shotgun (WGS) entry which is preliminary data.</text>
</comment>
<evidence type="ECO:0000313" key="1">
    <source>
        <dbReference type="EMBL" id="KAG8093047.1"/>
    </source>
</evidence>
<gene>
    <name evidence="1" type="ORF">GUJ93_ZPchr0012g19766</name>
</gene>
<dbReference type="OrthoDB" id="3800936at2759"/>
<reference evidence="1" key="2">
    <citation type="submission" date="2021-02" db="EMBL/GenBank/DDBJ databases">
        <authorList>
            <person name="Kimball J.A."/>
            <person name="Haas M.W."/>
            <person name="Macchietto M."/>
            <person name="Kono T."/>
            <person name="Duquette J."/>
            <person name="Shao M."/>
        </authorList>
    </citation>
    <scope>NUCLEOTIDE SEQUENCE</scope>
    <source>
        <tissue evidence="1">Fresh leaf tissue</tissue>
    </source>
</reference>
<proteinExistence type="predicted"/>
<organism evidence="1 2">
    <name type="scientific">Zizania palustris</name>
    <name type="common">Northern wild rice</name>
    <dbReference type="NCBI Taxonomy" id="103762"/>
    <lineage>
        <taxon>Eukaryota</taxon>
        <taxon>Viridiplantae</taxon>
        <taxon>Streptophyta</taxon>
        <taxon>Embryophyta</taxon>
        <taxon>Tracheophyta</taxon>
        <taxon>Spermatophyta</taxon>
        <taxon>Magnoliopsida</taxon>
        <taxon>Liliopsida</taxon>
        <taxon>Poales</taxon>
        <taxon>Poaceae</taxon>
        <taxon>BOP clade</taxon>
        <taxon>Oryzoideae</taxon>
        <taxon>Oryzeae</taxon>
        <taxon>Zizaniinae</taxon>
        <taxon>Zizania</taxon>
    </lineage>
</organism>
<reference evidence="1" key="1">
    <citation type="journal article" date="2021" name="bioRxiv">
        <title>Whole Genome Assembly and Annotation of Northern Wild Rice, Zizania palustris L., Supports a Whole Genome Duplication in the Zizania Genus.</title>
        <authorList>
            <person name="Haas M."/>
            <person name="Kono T."/>
            <person name="Macchietto M."/>
            <person name="Millas R."/>
            <person name="McGilp L."/>
            <person name="Shao M."/>
            <person name="Duquette J."/>
            <person name="Hirsch C.N."/>
            <person name="Kimball J."/>
        </authorList>
    </citation>
    <scope>NUCLEOTIDE SEQUENCE</scope>
    <source>
        <tissue evidence="1">Fresh leaf tissue</tissue>
    </source>
</reference>
<sequence length="210" mass="23437">MLTDLWGPLFNSERKNNSADGAGGPAGRRRVGISADFAGKIAPRLRRTRSPGERNRDLRRRVFPRPVTERVLREVGVLARYAPLRSGGAWEKLEWDFKGVAGVHVRVCSGEMDGKTVRGPDRGQVFIIQVSVAQPVVENDKKRICEVKTRRPNVSDTDSYEAAVVSLSSAVEELLLRILRLRINTQYDISPFTGEPIRPESNPRCPGSLY</sequence>
<protein>
    <submittedName>
        <fullName evidence="1">Uncharacterized protein</fullName>
    </submittedName>
</protein>